<gene>
    <name evidence="1" type="ORF">PECAL_1P04430</name>
</gene>
<dbReference type="Proteomes" id="UP000789595">
    <property type="component" value="Unassembled WGS sequence"/>
</dbReference>
<sequence>MASAISDLRLAQACVAAAGRLRGVAAERLEPKALVEALVSERPLVGLEALPKGAALGAVRDPAVVALAAPPDVSVRQAAVDDWPKLTKKQSSWADYVYGKQPLFAKRPVVFAAAAGDATASYLDHAASIAGAPFCCLRDADTMKAFAAAAGCAEVIEDAPSPESAAAAMGTSCHALNVHATFAQLYAPDLPVRRVLAVAAGPGTPELLRELEDLAAALRPADDADVDVDAALDAHKALLGACAVFACDLEGDVFELAPRGTTLGGGGASE</sequence>
<dbReference type="EMBL" id="CAKKNE010000001">
    <property type="protein sequence ID" value="CAH0364091.1"/>
    <property type="molecule type" value="Genomic_DNA"/>
</dbReference>
<reference evidence="1" key="1">
    <citation type="submission" date="2021-11" db="EMBL/GenBank/DDBJ databases">
        <authorList>
            <consortium name="Genoscope - CEA"/>
            <person name="William W."/>
        </authorList>
    </citation>
    <scope>NUCLEOTIDE SEQUENCE</scope>
</reference>
<accession>A0A8J2WWF2</accession>
<evidence type="ECO:0000313" key="1">
    <source>
        <dbReference type="EMBL" id="CAH0364091.1"/>
    </source>
</evidence>
<comment type="caution">
    <text evidence="1">The sequence shown here is derived from an EMBL/GenBank/DDBJ whole genome shotgun (WGS) entry which is preliminary data.</text>
</comment>
<protein>
    <submittedName>
        <fullName evidence="1">Uncharacterized protein</fullName>
    </submittedName>
</protein>
<dbReference type="AlphaFoldDB" id="A0A8J2WWF2"/>
<organism evidence="1 2">
    <name type="scientific">Pelagomonas calceolata</name>
    <dbReference type="NCBI Taxonomy" id="35677"/>
    <lineage>
        <taxon>Eukaryota</taxon>
        <taxon>Sar</taxon>
        <taxon>Stramenopiles</taxon>
        <taxon>Ochrophyta</taxon>
        <taxon>Pelagophyceae</taxon>
        <taxon>Pelagomonadales</taxon>
        <taxon>Pelagomonadaceae</taxon>
        <taxon>Pelagomonas</taxon>
    </lineage>
</organism>
<evidence type="ECO:0000313" key="2">
    <source>
        <dbReference type="Proteomes" id="UP000789595"/>
    </source>
</evidence>
<keyword evidence="2" id="KW-1185">Reference proteome</keyword>
<name>A0A8J2WWF2_9STRA</name>
<proteinExistence type="predicted"/>